<evidence type="ECO:0000256" key="1">
    <source>
        <dbReference type="SAM" id="MobiDB-lite"/>
    </source>
</evidence>
<accession>A0A974C3E5</accession>
<gene>
    <name evidence="2" type="ORF">XELAEV_18041999mg</name>
</gene>
<feature type="compositionally biased region" description="Low complexity" evidence="1">
    <location>
        <begin position="131"/>
        <end position="142"/>
    </location>
</feature>
<evidence type="ECO:0000313" key="3">
    <source>
        <dbReference type="Proteomes" id="UP000694892"/>
    </source>
</evidence>
<proteinExistence type="predicted"/>
<feature type="compositionally biased region" description="Basic and acidic residues" evidence="1">
    <location>
        <begin position="43"/>
        <end position="64"/>
    </location>
</feature>
<sequence>MFDDDEEFVDRWESILNKCSLDLELALMERIQKELPTSSQKKTAVEQKVRNLETPERFEAGRSKMQDALRHFQDETEMRKRQKFQRDGADYESGNVYRWPQSEYSSFRKGAYGRRSRNNHKREWRQTGGTASDSDSSVASADFLGGSQTTAPINGEGGAVGNTEGRRQNRPQRTRMRRTRWW</sequence>
<feature type="compositionally biased region" description="Basic residues" evidence="1">
    <location>
        <begin position="168"/>
        <end position="182"/>
    </location>
</feature>
<dbReference type="EMBL" id="CM004481">
    <property type="protein sequence ID" value="OCT65756.1"/>
    <property type="molecule type" value="Genomic_DNA"/>
</dbReference>
<feature type="compositionally biased region" description="Basic residues" evidence="1">
    <location>
        <begin position="111"/>
        <end position="123"/>
    </location>
</feature>
<feature type="region of interest" description="Disordered" evidence="1">
    <location>
        <begin position="35"/>
        <end position="64"/>
    </location>
</feature>
<dbReference type="AlphaFoldDB" id="A0A974C3E5"/>
<dbReference type="Proteomes" id="UP000694892">
    <property type="component" value="Chromosome 8S"/>
</dbReference>
<feature type="region of interest" description="Disordered" evidence="1">
    <location>
        <begin position="109"/>
        <end position="182"/>
    </location>
</feature>
<evidence type="ECO:0000313" key="2">
    <source>
        <dbReference type="EMBL" id="OCT65756.1"/>
    </source>
</evidence>
<name>A0A974C3E5_XENLA</name>
<protein>
    <submittedName>
        <fullName evidence="2">Uncharacterized protein</fullName>
    </submittedName>
</protein>
<reference evidence="3" key="1">
    <citation type="journal article" date="2016" name="Nature">
        <title>Genome evolution in the allotetraploid frog Xenopus laevis.</title>
        <authorList>
            <person name="Session A.M."/>
            <person name="Uno Y."/>
            <person name="Kwon T."/>
            <person name="Chapman J.A."/>
            <person name="Toyoda A."/>
            <person name="Takahashi S."/>
            <person name="Fukui A."/>
            <person name="Hikosaka A."/>
            <person name="Suzuki A."/>
            <person name="Kondo M."/>
            <person name="van Heeringen S.J."/>
            <person name="Quigley I."/>
            <person name="Heinz S."/>
            <person name="Ogino H."/>
            <person name="Ochi H."/>
            <person name="Hellsten U."/>
            <person name="Lyons J.B."/>
            <person name="Simakov O."/>
            <person name="Putnam N."/>
            <person name="Stites J."/>
            <person name="Kuroki Y."/>
            <person name="Tanaka T."/>
            <person name="Michiue T."/>
            <person name="Watanabe M."/>
            <person name="Bogdanovic O."/>
            <person name="Lister R."/>
            <person name="Georgiou G."/>
            <person name="Paranjpe S.S."/>
            <person name="van Kruijsbergen I."/>
            <person name="Shu S."/>
            <person name="Carlson J."/>
            <person name="Kinoshita T."/>
            <person name="Ohta Y."/>
            <person name="Mawaribuchi S."/>
            <person name="Jenkins J."/>
            <person name="Grimwood J."/>
            <person name="Schmutz J."/>
            <person name="Mitros T."/>
            <person name="Mozaffari S.V."/>
            <person name="Suzuki Y."/>
            <person name="Haramoto Y."/>
            <person name="Yamamoto T.S."/>
            <person name="Takagi C."/>
            <person name="Heald R."/>
            <person name="Miller K."/>
            <person name="Haudenschild C."/>
            <person name="Kitzman J."/>
            <person name="Nakayama T."/>
            <person name="Izutsu Y."/>
            <person name="Robert J."/>
            <person name="Fortriede J."/>
            <person name="Burns K."/>
            <person name="Lotay V."/>
            <person name="Karimi K."/>
            <person name="Yasuoka Y."/>
            <person name="Dichmann D.S."/>
            <person name="Flajnik M.F."/>
            <person name="Houston D.W."/>
            <person name="Shendure J."/>
            <person name="DuPasquier L."/>
            <person name="Vize P.D."/>
            <person name="Zorn A.M."/>
            <person name="Ito M."/>
            <person name="Marcotte E.M."/>
            <person name="Wallingford J.B."/>
            <person name="Ito Y."/>
            <person name="Asashima M."/>
            <person name="Ueno N."/>
            <person name="Matsuda Y."/>
            <person name="Veenstra G.J."/>
            <person name="Fujiyama A."/>
            <person name="Harland R.M."/>
            <person name="Taira M."/>
            <person name="Rokhsar D.S."/>
        </authorList>
    </citation>
    <scope>NUCLEOTIDE SEQUENCE [LARGE SCALE GENOMIC DNA]</scope>
    <source>
        <strain evidence="3">J</strain>
    </source>
</reference>
<organism evidence="2 3">
    <name type="scientific">Xenopus laevis</name>
    <name type="common">African clawed frog</name>
    <dbReference type="NCBI Taxonomy" id="8355"/>
    <lineage>
        <taxon>Eukaryota</taxon>
        <taxon>Metazoa</taxon>
        <taxon>Chordata</taxon>
        <taxon>Craniata</taxon>
        <taxon>Vertebrata</taxon>
        <taxon>Euteleostomi</taxon>
        <taxon>Amphibia</taxon>
        <taxon>Batrachia</taxon>
        <taxon>Anura</taxon>
        <taxon>Pipoidea</taxon>
        <taxon>Pipidae</taxon>
        <taxon>Xenopodinae</taxon>
        <taxon>Xenopus</taxon>
        <taxon>Xenopus</taxon>
    </lineage>
</organism>